<sequence length="208" mass="21784">MPSKPNDIPDLTKTAALADAAANDVPIIGASGDLWAAPARTAKPAIKDAPPATWTRLGLVGEDGVAFGNSRDTADIMVWQSLYAARRLTTSVENTLKFAMASWSRASMSFAFAGGAWSGDAAAGYTYTPPAPGSEEERAVLLRWVDGTFSAQIYLPRTVVSENEDLTLKRDEGALLGVTVAALGEAGAPAWQFDSLDARFAPPAAPDA</sequence>
<dbReference type="RefSeq" id="WP_231332624.1">
    <property type="nucleotide sequence ID" value="NZ_CP059572.1"/>
</dbReference>
<dbReference type="EMBL" id="CP059572">
    <property type="protein sequence ID" value="QXJ19609.1"/>
    <property type="molecule type" value="Genomic_DNA"/>
</dbReference>
<evidence type="ECO:0008006" key="3">
    <source>
        <dbReference type="Google" id="ProtNLM"/>
    </source>
</evidence>
<protein>
    <recommendedName>
        <fullName evidence="3">Phage tail protein</fullName>
    </recommendedName>
</protein>
<organism evidence="1 2">
    <name type="scientific">Actinomadura graeca</name>
    <dbReference type="NCBI Taxonomy" id="2750812"/>
    <lineage>
        <taxon>Bacteria</taxon>
        <taxon>Bacillati</taxon>
        <taxon>Actinomycetota</taxon>
        <taxon>Actinomycetes</taxon>
        <taxon>Streptosporangiales</taxon>
        <taxon>Thermomonosporaceae</taxon>
        <taxon>Actinomadura</taxon>
    </lineage>
</organism>
<gene>
    <name evidence="1" type="ORF">AGRA3207_000171</name>
</gene>
<proteinExistence type="predicted"/>
<name>A0ABX8QNC2_9ACTN</name>
<evidence type="ECO:0000313" key="1">
    <source>
        <dbReference type="EMBL" id="QXJ19609.1"/>
    </source>
</evidence>
<accession>A0ABX8QNC2</accession>
<reference evidence="1" key="1">
    <citation type="submission" date="2020-07" db="EMBL/GenBank/DDBJ databases">
        <authorList>
            <person name="Tarantini F.S."/>
            <person name="Hong K.W."/>
            <person name="Chan K.G."/>
        </authorList>
    </citation>
    <scope>NUCLEOTIDE SEQUENCE</scope>
    <source>
        <strain evidence="1">32-07</strain>
    </source>
</reference>
<evidence type="ECO:0000313" key="2">
    <source>
        <dbReference type="Proteomes" id="UP001049518"/>
    </source>
</evidence>
<keyword evidence="2" id="KW-1185">Reference proteome</keyword>
<dbReference type="Pfam" id="PF25681">
    <property type="entry name" value="Phage_TTP_17"/>
    <property type="match status" value="1"/>
</dbReference>
<dbReference type="InterPro" id="IPR058154">
    <property type="entry name" value="Bxb1_TTP-like"/>
</dbReference>
<dbReference type="Proteomes" id="UP001049518">
    <property type="component" value="Chromosome"/>
</dbReference>